<evidence type="ECO:0000313" key="8">
    <source>
        <dbReference type="Proteomes" id="UP001353858"/>
    </source>
</evidence>
<keyword evidence="3 6" id="KW-0812">Transmembrane</keyword>
<evidence type="ECO:0000256" key="4">
    <source>
        <dbReference type="ARBA" id="ARBA00022989"/>
    </source>
</evidence>
<accession>A0AAN7PVV9</accession>
<evidence type="ECO:0000313" key="7">
    <source>
        <dbReference type="EMBL" id="KAK4878824.1"/>
    </source>
</evidence>
<comment type="subcellular location">
    <subcellularLocation>
        <location evidence="1">Mitochondrion outer membrane</location>
        <topology evidence="1">Multi-pass membrane protein</topology>
    </subcellularLocation>
</comment>
<dbReference type="AlphaFoldDB" id="A0AAN7PVV9"/>
<feature type="transmembrane region" description="Helical" evidence="6">
    <location>
        <begin position="98"/>
        <end position="115"/>
    </location>
</feature>
<dbReference type="InterPro" id="IPR007014">
    <property type="entry name" value="FUN14"/>
</dbReference>
<proteinExistence type="inferred from homology"/>
<protein>
    <recommendedName>
        <fullName evidence="9">FUN14 domain-containing protein 1</fullName>
    </recommendedName>
</protein>
<evidence type="ECO:0008006" key="9">
    <source>
        <dbReference type="Google" id="ProtNLM"/>
    </source>
</evidence>
<evidence type="ECO:0000256" key="2">
    <source>
        <dbReference type="ARBA" id="ARBA00009160"/>
    </source>
</evidence>
<evidence type="ECO:0000256" key="6">
    <source>
        <dbReference type="SAM" id="Phobius"/>
    </source>
</evidence>
<dbReference type="GO" id="GO:0000422">
    <property type="term" value="P:autophagy of mitochondrion"/>
    <property type="evidence" value="ECO:0007669"/>
    <property type="project" value="TreeGrafter"/>
</dbReference>
<dbReference type="GO" id="GO:0005741">
    <property type="term" value="C:mitochondrial outer membrane"/>
    <property type="evidence" value="ECO:0007669"/>
    <property type="project" value="UniProtKB-SubCell"/>
</dbReference>
<dbReference type="EMBL" id="JARPUR010000004">
    <property type="protein sequence ID" value="KAK4878824.1"/>
    <property type="molecule type" value="Genomic_DNA"/>
</dbReference>
<dbReference type="PANTHER" id="PTHR21346">
    <property type="entry name" value="FUN14 DOMAIN CONTAINING"/>
    <property type="match status" value="1"/>
</dbReference>
<keyword evidence="8" id="KW-1185">Reference proteome</keyword>
<keyword evidence="4 6" id="KW-1133">Transmembrane helix</keyword>
<organism evidence="7 8">
    <name type="scientific">Aquatica leii</name>
    <dbReference type="NCBI Taxonomy" id="1421715"/>
    <lineage>
        <taxon>Eukaryota</taxon>
        <taxon>Metazoa</taxon>
        <taxon>Ecdysozoa</taxon>
        <taxon>Arthropoda</taxon>
        <taxon>Hexapoda</taxon>
        <taxon>Insecta</taxon>
        <taxon>Pterygota</taxon>
        <taxon>Neoptera</taxon>
        <taxon>Endopterygota</taxon>
        <taxon>Coleoptera</taxon>
        <taxon>Polyphaga</taxon>
        <taxon>Elateriformia</taxon>
        <taxon>Elateroidea</taxon>
        <taxon>Lampyridae</taxon>
        <taxon>Luciolinae</taxon>
        <taxon>Aquatica</taxon>
    </lineage>
</organism>
<evidence type="ECO:0000256" key="5">
    <source>
        <dbReference type="ARBA" id="ARBA00023136"/>
    </source>
</evidence>
<evidence type="ECO:0000256" key="3">
    <source>
        <dbReference type="ARBA" id="ARBA00022692"/>
    </source>
</evidence>
<dbReference type="Pfam" id="PF04930">
    <property type="entry name" value="FUN14"/>
    <property type="match status" value="1"/>
</dbReference>
<feature type="transmembrane region" description="Helical" evidence="6">
    <location>
        <begin position="12"/>
        <end position="43"/>
    </location>
</feature>
<dbReference type="Proteomes" id="UP001353858">
    <property type="component" value="Unassembled WGS sequence"/>
</dbReference>
<dbReference type="PANTHER" id="PTHR21346:SF0">
    <property type="entry name" value="RE45833P"/>
    <property type="match status" value="1"/>
</dbReference>
<name>A0AAN7PVV9_9COLE</name>
<sequence length="116" mass="12912">MIGTNHKKLKVLFGAISGWITSMLVLKIGKVLAFVVGSAIVYMEFSKDEEFLKIDWNKINERFVATPDNFKELNNIWVSTEDDSFASNSLCKVNDSKFSSFLLAFIGGVLMAVGSH</sequence>
<keyword evidence="5 6" id="KW-0472">Membrane</keyword>
<reference evidence="8" key="1">
    <citation type="submission" date="2023-01" db="EMBL/GenBank/DDBJ databases">
        <title>Key to firefly adult light organ development and bioluminescence: homeobox transcription factors regulate luciferase expression and transportation to peroxisome.</title>
        <authorList>
            <person name="Fu X."/>
        </authorList>
    </citation>
    <scope>NUCLEOTIDE SEQUENCE [LARGE SCALE GENOMIC DNA]</scope>
</reference>
<gene>
    <name evidence="7" type="ORF">RN001_011330</name>
</gene>
<comment type="similarity">
    <text evidence="2">Belongs to the FUN14 family.</text>
</comment>
<evidence type="ECO:0000256" key="1">
    <source>
        <dbReference type="ARBA" id="ARBA00004374"/>
    </source>
</evidence>
<comment type="caution">
    <text evidence="7">The sequence shown here is derived from an EMBL/GenBank/DDBJ whole genome shotgun (WGS) entry which is preliminary data.</text>
</comment>